<dbReference type="Proteomes" id="UP000792457">
    <property type="component" value="Unassembled WGS sequence"/>
</dbReference>
<dbReference type="OrthoDB" id="8875634at2759"/>
<dbReference type="EMBL" id="KZ308294">
    <property type="protein sequence ID" value="KAG8226733.1"/>
    <property type="molecule type" value="Genomic_DNA"/>
</dbReference>
<comment type="caution">
    <text evidence="1">The sequence shown here is derived from an EMBL/GenBank/DDBJ whole genome shotgun (WGS) entry which is preliminary data.</text>
</comment>
<evidence type="ECO:0000313" key="2">
    <source>
        <dbReference type="Proteomes" id="UP000792457"/>
    </source>
</evidence>
<protein>
    <submittedName>
        <fullName evidence="1">Uncharacterized protein</fullName>
    </submittedName>
</protein>
<accession>A0A8K0K2E6</accession>
<organism evidence="1 2">
    <name type="scientific">Ladona fulva</name>
    <name type="common">Scarce chaser dragonfly</name>
    <name type="synonym">Libellula fulva</name>
    <dbReference type="NCBI Taxonomy" id="123851"/>
    <lineage>
        <taxon>Eukaryota</taxon>
        <taxon>Metazoa</taxon>
        <taxon>Ecdysozoa</taxon>
        <taxon>Arthropoda</taxon>
        <taxon>Hexapoda</taxon>
        <taxon>Insecta</taxon>
        <taxon>Pterygota</taxon>
        <taxon>Palaeoptera</taxon>
        <taxon>Odonata</taxon>
        <taxon>Epiprocta</taxon>
        <taxon>Anisoptera</taxon>
        <taxon>Libelluloidea</taxon>
        <taxon>Libellulidae</taxon>
        <taxon>Ladona</taxon>
    </lineage>
</organism>
<reference evidence="1" key="1">
    <citation type="submission" date="2013-04" db="EMBL/GenBank/DDBJ databases">
        <authorList>
            <person name="Qu J."/>
            <person name="Murali S.C."/>
            <person name="Bandaranaike D."/>
            <person name="Bellair M."/>
            <person name="Blankenburg K."/>
            <person name="Chao H."/>
            <person name="Dinh H."/>
            <person name="Doddapaneni H."/>
            <person name="Downs B."/>
            <person name="Dugan-Rocha S."/>
            <person name="Elkadiri S."/>
            <person name="Gnanaolivu R.D."/>
            <person name="Hernandez B."/>
            <person name="Javaid M."/>
            <person name="Jayaseelan J.C."/>
            <person name="Lee S."/>
            <person name="Li M."/>
            <person name="Ming W."/>
            <person name="Munidasa M."/>
            <person name="Muniz J."/>
            <person name="Nguyen L."/>
            <person name="Ongeri F."/>
            <person name="Osuji N."/>
            <person name="Pu L.-L."/>
            <person name="Puazo M."/>
            <person name="Qu C."/>
            <person name="Quiroz J."/>
            <person name="Raj R."/>
            <person name="Weissenberger G."/>
            <person name="Xin Y."/>
            <person name="Zou X."/>
            <person name="Han Y."/>
            <person name="Richards S."/>
            <person name="Worley K."/>
            <person name="Muzny D."/>
            <person name="Gibbs R."/>
        </authorList>
    </citation>
    <scope>NUCLEOTIDE SEQUENCE</scope>
    <source>
        <strain evidence="1">Sampled in the wild</strain>
    </source>
</reference>
<gene>
    <name evidence="1" type="ORF">J437_LFUL004383</name>
</gene>
<proteinExistence type="predicted"/>
<name>A0A8K0K2E6_LADFU</name>
<keyword evidence="2" id="KW-1185">Reference proteome</keyword>
<evidence type="ECO:0000313" key="1">
    <source>
        <dbReference type="EMBL" id="KAG8226733.1"/>
    </source>
</evidence>
<reference evidence="1" key="2">
    <citation type="submission" date="2017-10" db="EMBL/GenBank/DDBJ databases">
        <title>Ladona fulva Genome sequencing and assembly.</title>
        <authorList>
            <person name="Murali S."/>
            <person name="Richards S."/>
            <person name="Bandaranaike D."/>
            <person name="Bellair M."/>
            <person name="Blankenburg K."/>
            <person name="Chao H."/>
            <person name="Dinh H."/>
            <person name="Doddapaneni H."/>
            <person name="Dugan-Rocha S."/>
            <person name="Elkadiri S."/>
            <person name="Gnanaolivu R."/>
            <person name="Hernandez B."/>
            <person name="Skinner E."/>
            <person name="Javaid M."/>
            <person name="Lee S."/>
            <person name="Li M."/>
            <person name="Ming W."/>
            <person name="Munidasa M."/>
            <person name="Muniz J."/>
            <person name="Nguyen L."/>
            <person name="Hughes D."/>
            <person name="Osuji N."/>
            <person name="Pu L.-L."/>
            <person name="Puazo M."/>
            <person name="Qu C."/>
            <person name="Quiroz J."/>
            <person name="Raj R."/>
            <person name="Weissenberger G."/>
            <person name="Xin Y."/>
            <person name="Zou X."/>
            <person name="Han Y."/>
            <person name="Worley K."/>
            <person name="Muzny D."/>
            <person name="Gibbs R."/>
        </authorList>
    </citation>
    <scope>NUCLEOTIDE SEQUENCE</scope>
    <source>
        <strain evidence="1">Sampled in the wild</strain>
    </source>
</reference>
<sequence length="94" mass="11101">MLFIDANLNRIKTHSMFEFKVNPSGKDIFVTPREWCRCFDKTDRPCTAVRRRITPDLLESDVFNKEMISAHRPFQRKLICRSSFKFSDWAIDGA</sequence>
<dbReference type="AlphaFoldDB" id="A0A8K0K2E6"/>